<organism evidence="2 3">
    <name type="scientific">Sphagnurus paluster</name>
    <dbReference type="NCBI Taxonomy" id="117069"/>
    <lineage>
        <taxon>Eukaryota</taxon>
        <taxon>Fungi</taxon>
        <taxon>Dikarya</taxon>
        <taxon>Basidiomycota</taxon>
        <taxon>Agaricomycotina</taxon>
        <taxon>Agaricomycetes</taxon>
        <taxon>Agaricomycetidae</taxon>
        <taxon>Agaricales</taxon>
        <taxon>Tricholomatineae</taxon>
        <taxon>Lyophyllaceae</taxon>
        <taxon>Sphagnurus</taxon>
    </lineage>
</organism>
<feature type="compositionally biased region" description="Pro residues" evidence="1">
    <location>
        <begin position="150"/>
        <end position="163"/>
    </location>
</feature>
<dbReference type="EMBL" id="JABCKI010000226">
    <property type="protein sequence ID" value="KAG5651563.1"/>
    <property type="molecule type" value="Genomic_DNA"/>
</dbReference>
<dbReference type="Proteomes" id="UP000717328">
    <property type="component" value="Unassembled WGS sequence"/>
</dbReference>
<feature type="compositionally biased region" description="Low complexity" evidence="1">
    <location>
        <begin position="57"/>
        <end position="98"/>
    </location>
</feature>
<gene>
    <name evidence="2" type="ORF">H0H81_008241</name>
</gene>
<proteinExistence type="predicted"/>
<reference evidence="2" key="1">
    <citation type="submission" date="2021-02" db="EMBL/GenBank/DDBJ databases">
        <authorList>
            <person name="Nieuwenhuis M."/>
            <person name="Van De Peppel L.J.J."/>
        </authorList>
    </citation>
    <scope>NUCLEOTIDE SEQUENCE</scope>
    <source>
        <strain evidence="2">D49</strain>
    </source>
</reference>
<evidence type="ECO:0000313" key="2">
    <source>
        <dbReference type="EMBL" id="KAG5651563.1"/>
    </source>
</evidence>
<feature type="non-terminal residue" evidence="2">
    <location>
        <position position="274"/>
    </location>
</feature>
<feature type="compositionally biased region" description="Polar residues" evidence="1">
    <location>
        <begin position="106"/>
        <end position="129"/>
    </location>
</feature>
<protein>
    <submittedName>
        <fullName evidence="2">Uncharacterized protein</fullName>
    </submittedName>
</protein>
<feature type="region of interest" description="Disordered" evidence="1">
    <location>
        <begin position="42"/>
        <end position="221"/>
    </location>
</feature>
<comment type="caution">
    <text evidence="2">The sequence shown here is derived from an EMBL/GenBank/DDBJ whole genome shotgun (WGS) entry which is preliminary data.</text>
</comment>
<sequence>TGTLDKLPGNNPVQKEGVKATMFADPNQPTLLSPVYVYMGDTPTVVGKPIPPGSGGPTSPIISPSSSGSDASSTSISSGDLASLSSTASSSLAVTITSRVIPPASSYPSSSTGQSNFPVSHAPHTTTPAYSPEPFDDCEDQHNDVGEYTPTPPPQSPTTPTQPVPTVSRTPTANIPLPPSSDAVSSSPKPHSDSRPPAPVSPSYHNSTPPKPPAAPIHFPPFMPNSNAPVCPGGKFRHKLLQKAVQRQKPHSARSLHDTRYRFMKPHAHARRVF</sequence>
<keyword evidence="3" id="KW-1185">Reference proteome</keyword>
<dbReference type="OrthoDB" id="74764at2759"/>
<reference evidence="2" key="2">
    <citation type="submission" date="2021-10" db="EMBL/GenBank/DDBJ databases">
        <title>Phylogenomics reveals ancestral predisposition of the termite-cultivated fungus Termitomyces towards a domesticated lifestyle.</title>
        <authorList>
            <person name="Auxier B."/>
            <person name="Grum-Grzhimaylo A."/>
            <person name="Cardenas M.E."/>
            <person name="Lodge J.D."/>
            <person name="Laessoe T."/>
            <person name="Pedersen O."/>
            <person name="Smith M.E."/>
            <person name="Kuyper T.W."/>
            <person name="Franco-Molano E.A."/>
            <person name="Baroni T.J."/>
            <person name="Aanen D.K."/>
        </authorList>
    </citation>
    <scope>NUCLEOTIDE SEQUENCE</scope>
    <source>
        <strain evidence="2">D49</strain>
    </source>
</reference>
<feature type="compositionally biased region" description="Pro residues" evidence="1">
    <location>
        <begin position="209"/>
        <end position="221"/>
    </location>
</feature>
<feature type="region of interest" description="Disordered" evidence="1">
    <location>
        <begin position="1"/>
        <end position="26"/>
    </location>
</feature>
<name>A0A9P7GK56_9AGAR</name>
<accession>A0A9P7GK56</accession>
<evidence type="ECO:0000313" key="3">
    <source>
        <dbReference type="Proteomes" id="UP000717328"/>
    </source>
</evidence>
<evidence type="ECO:0000256" key="1">
    <source>
        <dbReference type="SAM" id="MobiDB-lite"/>
    </source>
</evidence>
<dbReference type="AlphaFoldDB" id="A0A9P7GK56"/>